<evidence type="ECO:0000313" key="1">
    <source>
        <dbReference type="EMBL" id="EJW97867.1"/>
    </source>
</evidence>
<gene>
    <name evidence="1" type="ORF">EVA_14025</name>
</gene>
<protein>
    <submittedName>
        <fullName evidence="1">Uncharacterized protein</fullName>
    </submittedName>
</protein>
<reference evidence="1" key="1">
    <citation type="journal article" date="2012" name="PLoS ONE">
        <title>Gene sets for utilization of primary and secondary nutrition supplies in the distal gut of endangered iberian lynx.</title>
        <authorList>
            <person name="Alcaide M."/>
            <person name="Messina E."/>
            <person name="Richter M."/>
            <person name="Bargiela R."/>
            <person name="Peplies J."/>
            <person name="Huws S.A."/>
            <person name="Newbold C.J."/>
            <person name="Golyshin P.N."/>
            <person name="Simon M.A."/>
            <person name="Lopez G."/>
            <person name="Yakimov M.M."/>
            <person name="Ferrer M."/>
        </authorList>
    </citation>
    <scope>NUCLEOTIDE SEQUENCE</scope>
</reference>
<name>J9G7V3_9ZZZZ</name>
<dbReference type="AlphaFoldDB" id="J9G7V3"/>
<proteinExistence type="predicted"/>
<accession>J9G7V3</accession>
<organism evidence="1">
    <name type="scientific">gut metagenome</name>
    <dbReference type="NCBI Taxonomy" id="749906"/>
    <lineage>
        <taxon>unclassified sequences</taxon>
        <taxon>metagenomes</taxon>
        <taxon>organismal metagenomes</taxon>
    </lineage>
</organism>
<feature type="non-terminal residue" evidence="1">
    <location>
        <position position="1"/>
    </location>
</feature>
<sequence length="34" mass="3855">SFNGYPINADVNGCFNIGSKKLGDDWLKKARRNR</sequence>
<dbReference type="EMBL" id="AMCI01004543">
    <property type="protein sequence ID" value="EJW97867.1"/>
    <property type="molecule type" value="Genomic_DNA"/>
</dbReference>
<comment type="caution">
    <text evidence="1">The sequence shown here is derived from an EMBL/GenBank/DDBJ whole genome shotgun (WGS) entry which is preliminary data.</text>
</comment>